<evidence type="ECO:0008006" key="4">
    <source>
        <dbReference type="Google" id="ProtNLM"/>
    </source>
</evidence>
<dbReference type="RefSeq" id="WP_143914804.1">
    <property type="nucleotide sequence ID" value="NZ_VLNT01000025.1"/>
</dbReference>
<name>A0A554RKC4_9ACTN</name>
<keyword evidence="3" id="KW-1185">Reference proteome</keyword>
<organism evidence="2 3">
    <name type="scientific">Aeromicrobium piscarium</name>
    <dbReference type="NCBI Taxonomy" id="2590901"/>
    <lineage>
        <taxon>Bacteria</taxon>
        <taxon>Bacillati</taxon>
        <taxon>Actinomycetota</taxon>
        <taxon>Actinomycetes</taxon>
        <taxon>Propionibacteriales</taxon>
        <taxon>Nocardioidaceae</taxon>
        <taxon>Aeromicrobium</taxon>
    </lineage>
</organism>
<reference evidence="2 3" key="1">
    <citation type="submission" date="2019-07" db="EMBL/GenBank/DDBJ databases">
        <authorList>
            <person name="Zhao L.H."/>
        </authorList>
    </citation>
    <scope>NUCLEOTIDE SEQUENCE [LARGE SCALE GENOMIC DNA]</scope>
    <source>
        <strain evidence="2 3">Co35</strain>
    </source>
</reference>
<dbReference type="EMBL" id="VLNT01000025">
    <property type="protein sequence ID" value="TSD54520.1"/>
    <property type="molecule type" value="Genomic_DNA"/>
</dbReference>
<feature type="compositionally biased region" description="Low complexity" evidence="1">
    <location>
        <begin position="15"/>
        <end position="33"/>
    </location>
</feature>
<evidence type="ECO:0000256" key="1">
    <source>
        <dbReference type="SAM" id="MobiDB-lite"/>
    </source>
</evidence>
<protein>
    <recommendedName>
        <fullName evidence="4">Cobyrinic acid a,c-diamide synthase</fullName>
    </recommendedName>
</protein>
<evidence type="ECO:0000313" key="2">
    <source>
        <dbReference type="EMBL" id="TSD54520.1"/>
    </source>
</evidence>
<sequence length="112" mass="12319">MPRRVNLPGADELFRATAPRPAATPAPEVAEPESPNPDQHRASGRVKHDEKMTVYLTSEELIALEQARIQLRAELGRKIDRGRLVRAAMALALEDIAVRGSDSDIARRLADS</sequence>
<dbReference type="Proteomes" id="UP000316988">
    <property type="component" value="Unassembled WGS sequence"/>
</dbReference>
<feature type="region of interest" description="Disordered" evidence="1">
    <location>
        <begin position="1"/>
        <end position="48"/>
    </location>
</feature>
<evidence type="ECO:0000313" key="3">
    <source>
        <dbReference type="Proteomes" id="UP000316988"/>
    </source>
</evidence>
<comment type="caution">
    <text evidence="2">The sequence shown here is derived from an EMBL/GenBank/DDBJ whole genome shotgun (WGS) entry which is preliminary data.</text>
</comment>
<dbReference type="OrthoDB" id="3825678at2"/>
<proteinExistence type="predicted"/>
<feature type="compositionally biased region" description="Basic and acidic residues" evidence="1">
    <location>
        <begin position="38"/>
        <end position="48"/>
    </location>
</feature>
<dbReference type="AlphaFoldDB" id="A0A554RKC4"/>
<accession>A0A554RKC4</accession>
<gene>
    <name evidence="2" type="ORF">FNM00_17385</name>
</gene>